<dbReference type="CDD" id="cd11856">
    <property type="entry name" value="SH3_p47phox_like"/>
    <property type="match status" value="1"/>
</dbReference>
<feature type="domain" description="SH3" evidence="4">
    <location>
        <begin position="1"/>
        <end position="52"/>
    </location>
</feature>
<feature type="region of interest" description="Disordered" evidence="3">
    <location>
        <begin position="38"/>
        <end position="75"/>
    </location>
</feature>
<evidence type="ECO:0000256" key="1">
    <source>
        <dbReference type="ARBA" id="ARBA00022443"/>
    </source>
</evidence>
<proteinExistence type="predicted"/>
<keyword evidence="6" id="KW-1185">Reference proteome</keyword>
<dbReference type="Gene3D" id="2.30.30.40">
    <property type="entry name" value="SH3 Domains"/>
    <property type="match status" value="1"/>
</dbReference>
<evidence type="ECO:0000313" key="5">
    <source>
        <dbReference type="EMBL" id="CAH7685719.1"/>
    </source>
</evidence>
<dbReference type="PROSITE" id="PS50002">
    <property type="entry name" value="SH3"/>
    <property type="match status" value="1"/>
</dbReference>
<dbReference type="Pfam" id="PF00018">
    <property type="entry name" value="SH3_1"/>
    <property type="match status" value="1"/>
</dbReference>
<protein>
    <recommendedName>
        <fullName evidence="4">SH3 domain-containing protein</fullName>
    </recommendedName>
</protein>
<evidence type="ECO:0000313" key="6">
    <source>
        <dbReference type="Proteomes" id="UP001153365"/>
    </source>
</evidence>
<dbReference type="InterPro" id="IPR036028">
    <property type="entry name" value="SH3-like_dom_sf"/>
</dbReference>
<comment type="caution">
    <text evidence="5">The sequence shown here is derived from an EMBL/GenBank/DDBJ whole genome shotgun (WGS) entry which is preliminary data.</text>
</comment>
<evidence type="ECO:0000259" key="4">
    <source>
        <dbReference type="PROSITE" id="PS50002"/>
    </source>
</evidence>
<dbReference type="SUPFAM" id="SSF50044">
    <property type="entry name" value="SH3-domain"/>
    <property type="match status" value="1"/>
</dbReference>
<dbReference type="AlphaFoldDB" id="A0AAV0BF35"/>
<evidence type="ECO:0000256" key="2">
    <source>
        <dbReference type="PROSITE-ProRule" id="PRU00192"/>
    </source>
</evidence>
<name>A0AAV0BF35_PHAPC</name>
<feature type="region of interest" description="Disordered" evidence="3">
    <location>
        <begin position="98"/>
        <end position="131"/>
    </location>
</feature>
<dbReference type="EMBL" id="CALTRL010005741">
    <property type="protein sequence ID" value="CAH7685719.1"/>
    <property type="molecule type" value="Genomic_DNA"/>
</dbReference>
<evidence type="ECO:0000256" key="3">
    <source>
        <dbReference type="SAM" id="MobiDB-lite"/>
    </source>
</evidence>
<sequence>IGAFETEEEGEIGLSKGNVVEVIQEEKNGWWLIKNSNKQGWKPVSRPAAPPATSQTGSKISPPQPLPPPVSGLVGMKQTKLSQGGLVGLGFRSGEAKRAAAAASAGQQQTNKSSENSSRSHSPANNVTVDCSDNATENNRCVVFVLLSELVSLFSLFIFQKIK</sequence>
<keyword evidence="1 2" id="KW-0728">SH3 domain</keyword>
<gene>
    <name evidence="5" type="ORF">PPACK8108_LOCUS20290</name>
</gene>
<accession>A0AAV0BF35</accession>
<dbReference type="Proteomes" id="UP001153365">
    <property type="component" value="Unassembled WGS sequence"/>
</dbReference>
<reference evidence="5" key="1">
    <citation type="submission" date="2022-06" db="EMBL/GenBank/DDBJ databases">
        <authorList>
            <consortium name="SYNGENTA / RWTH Aachen University"/>
        </authorList>
    </citation>
    <scope>NUCLEOTIDE SEQUENCE</scope>
</reference>
<feature type="non-terminal residue" evidence="5">
    <location>
        <position position="1"/>
    </location>
</feature>
<dbReference type="InterPro" id="IPR001452">
    <property type="entry name" value="SH3_domain"/>
</dbReference>
<organism evidence="5 6">
    <name type="scientific">Phakopsora pachyrhizi</name>
    <name type="common">Asian soybean rust disease fungus</name>
    <dbReference type="NCBI Taxonomy" id="170000"/>
    <lineage>
        <taxon>Eukaryota</taxon>
        <taxon>Fungi</taxon>
        <taxon>Dikarya</taxon>
        <taxon>Basidiomycota</taxon>
        <taxon>Pucciniomycotina</taxon>
        <taxon>Pucciniomycetes</taxon>
        <taxon>Pucciniales</taxon>
        <taxon>Phakopsoraceae</taxon>
        <taxon>Phakopsora</taxon>
    </lineage>
</organism>
<feature type="compositionally biased region" description="Low complexity" evidence="3">
    <location>
        <begin position="113"/>
        <end position="122"/>
    </location>
</feature>